<organism evidence="2 3">
    <name type="scientific">Ajellomyces capsulatus</name>
    <name type="common">Darling's disease fungus</name>
    <name type="synonym">Histoplasma capsulatum</name>
    <dbReference type="NCBI Taxonomy" id="5037"/>
    <lineage>
        <taxon>Eukaryota</taxon>
        <taxon>Fungi</taxon>
        <taxon>Dikarya</taxon>
        <taxon>Ascomycota</taxon>
        <taxon>Pezizomycotina</taxon>
        <taxon>Eurotiomycetes</taxon>
        <taxon>Eurotiomycetidae</taxon>
        <taxon>Onygenales</taxon>
        <taxon>Ajellomycetaceae</taxon>
        <taxon>Histoplasma</taxon>
    </lineage>
</organism>
<evidence type="ECO:0000313" key="3">
    <source>
        <dbReference type="Proteomes" id="UP000670092"/>
    </source>
</evidence>
<keyword evidence="1" id="KW-0812">Transmembrane</keyword>
<proteinExistence type="predicted"/>
<dbReference type="Proteomes" id="UP000670092">
    <property type="component" value="Unassembled WGS sequence"/>
</dbReference>
<comment type="caution">
    <text evidence="2">The sequence shown here is derived from an EMBL/GenBank/DDBJ whole genome shotgun (WGS) entry which is preliminary data.</text>
</comment>
<evidence type="ECO:0000256" key="1">
    <source>
        <dbReference type="SAM" id="Phobius"/>
    </source>
</evidence>
<dbReference type="EMBL" id="JAEVHI010000002">
    <property type="protein sequence ID" value="KAG5300273.1"/>
    <property type="molecule type" value="Genomic_DNA"/>
</dbReference>
<dbReference type="AlphaFoldDB" id="A0A8H8D598"/>
<accession>A0A8H8D598</accession>
<sequence>MIPMTDFCVLFILEGIEWIFCSSTPFCFFFFFFLRIAYYNVVSDTFGRKISSQSKVESRD</sequence>
<keyword evidence="1" id="KW-1133">Transmembrane helix</keyword>
<name>A0A8H8D598_AJECA</name>
<feature type="transmembrane region" description="Helical" evidence="1">
    <location>
        <begin position="7"/>
        <end position="34"/>
    </location>
</feature>
<dbReference type="VEuPathDB" id="FungiDB:I7I52_10835"/>
<gene>
    <name evidence="2" type="ORF">I7I52_10835</name>
</gene>
<keyword evidence="1" id="KW-0472">Membrane</keyword>
<evidence type="ECO:0000313" key="2">
    <source>
        <dbReference type="EMBL" id="KAG5300273.1"/>
    </source>
</evidence>
<protein>
    <submittedName>
        <fullName evidence="2">Uncharacterized protein</fullName>
    </submittedName>
</protein>
<reference evidence="2 3" key="1">
    <citation type="submission" date="2021-01" db="EMBL/GenBank/DDBJ databases">
        <title>Chromosome-level genome assembly of a human fungal pathogen reveals clustering of transcriptionally co-regulated genes.</title>
        <authorList>
            <person name="Voorhies M."/>
            <person name="Cohen S."/>
            <person name="Shea T.P."/>
            <person name="Petrus S."/>
            <person name="Munoz J.F."/>
            <person name="Poplawski S."/>
            <person name="Goldman W.E."/>
            <person name="Michael T."/>
            <person name="Cuomo C.A."/>
            <person name="Sil A."/>
            <person name="Beyhan S."/>
        </authorList>
    </citation>
    <scope>NUCLEOTIDE SEQUENCE [LARGE SCALE GENOMIC DNA]</scope>
    <source>
        <strain evidence="2 3">G184AR</strain>
    </source>
</reference>